<dbReference type="OrthoDB" id="525451at2"/>
<dbReference type="Pfam" id="PF14224">
    <property type="entry name" value="DUF4331"/>
    <property type="match status" value="1"/>
</dbReference>
<keyword evidence="1" id="KW-0732">Signal</keyword>
<gene>
    <name evidence="2" type="ordered locus">Cyan7425_3583</name>
</gene>
<organism evidence="2">
    <name type="scientific">Cyanothece sp. (strain PCC 7425 / ATCC 29141)</name>
    <dbReference type="NCBI Taxonomy" id="395961"/>
    <lineage>
        <taxon>Bacteria</taxon>
        <taxon>Bacillati</taxon>
        <taxon>Cyanobacteriota</taxon>
        <taxon>Cyanophyceae</taxon>
        <taxon>Gomontiellales</taxon>
        <taxon>Cyanothecaceae</taxon>
        <taxon>Cyanothece</taxon>
    </lineage>
</organism>
<sequence length="408" mass="44213">MKWFSGRVVGVITLSLGMAITALGINAATKINTVSASDHDDGEYPEKGRNRNITDLYVFREVDQNKSANPGDLVFVFNTNPRSLPRQQYYFDPNARYEINLTRVADLNSRPTGQKDVTLRFTFAPPSSNQQFGQQNLTLTVIDRGTTVGRGQGVTTPLDKARQPRLNQLTIGGNPVTVFAGLREDPFFFDVEQYFRVRAGVLGFGPAVGFRPASEALDFAKGYNVNAIAVRVPRKLLQGSTSVTTFDSWLTISVRTGSGGQFRQVERLARPAINEGLIVTNDFLNAFNSIPPSSDLSPAAAPVLAEAAKTLKALGNNTQEINTLVTALIPDVMRIDTTQPSGYVKGVNALNAPVRGRMLKDDVIDATLNLVTKGAVKSDNVSYSGPGGNPAQGHDPLVRNFPYLALPN</sequence>
<proteinExistence type="predicted"/>
<reference evidence="2" key="1">
    <citation type="submission" date="2009-01" db="EMBL/GenBank/DDBJ databases">
        <title>Complete sequence of chromosome Cyanothece sp. PCC 7425.</title>
        <authorList>
            <consortium name="US DOE Joint Genome Institute"/>
            <person name="Lucas S."/>
            <person name="Copeland A."/>
            <person name="Lapidus A."/>
            <person name="Glavina del Rio T."/>
            <person name="Dalin E."/>
            <person name="Tice H."/>
            <person name="Bruce D."/>
            <person name="Goodwin L."/>
            <person name="Pitluck S."/>
            <person name="Sims D."/>
            <person name="Meineke L."/>
            <person name="Brettin T."/>
            <person name="Detter J.C."/>
            <person name="Han C."/>
            <person name="Larimer F."/>
            <person name="Land M."/>
            <person name="Hauser L."/>
            <person name="Kyrpides N."/>
            <person name="Ovchinnikova G."/>
            <person name="Liberton M."/>
            <person name="Stoeckel J."/>
            <person name="Banerjee A."/>
            <person name="Singh A."/>
            <person name="Page L."/>
            <person name="Sato H."/>
            <person name="Zhao L."/>
            <person name="Sherman L."/>
            <person name="Pakrasi H."/>
            <person name="Richardson P."/>
        </authorList>
    </citation>
    <scope>NUCLEOTIDE SEQUENCE</scope>
    <source>
        <strain evidence="2">PCC 7425</strain>
    </source>
</reference>
<name>B8HRN7_CYAP4</name>
<protein>
    <recommendedName>
        <fullName evidence="3">DUF4331 domain-containing protein</fullName>
    </recommendedName>
</protein>
<feature type="signal peptide" evidence="1">
    <location>
        <begin position="1"/>
        <end position="27"/>
    </location>
</feature>
<evidence type="ECO:0008006" key="3">
    <source>
        <dbReference type="Google" id="ProtNLM"/>
    </source>
</evidence>
<dbReference type="STRING" id="395961.Cyan7425_3583"/>
<evidence type="ECO:0000313" key="2">
    <source>
        <dbReference type="EMBL" id="ACL45904.1"/>
    </source>
</evidence>
<dbReference type="HOGENOM" id="CLU_646952_0_0_3"/>
<dbReference type="EMBL" id="CP001344">
    <property type="protein sequence ID" value="ACL45904.1"/>
    <property type="molecule type" value="Genomic_DNA"/>
</dbReference>
<dbReference type="InterPro" id="IPR025566">
    <property type="entry name" value="DUF4331"/>
</dbReference>
<accession>B8HRN7</accession>
<dbReference type="AlphaFoldDB" id="B8HRN7"/>
<dbReference type="KEGG" id="cyn:Cyan7425_3583"/>
<feature type="chain" id="PRO_5002873420" description="DUF4331 domain-containing protein" evidence="1">
    <location>
        <begin position="28"/>
        <end position="408"/>
    </location>
</feature>
<evidence type="ECO:0000256" key="1">
    <source>
        <dbReference type="SAM" id="SignalP"/>
    </source>
</evidence>
<dbReference type="eggNOG" id="ENOG5030I2E">
    <property type="taxonomic scope" value="Bacteria"/>
</dbReference>